<evidence type="ECO:0000313" key="2">
    <source>
        <dbReference type="EMBL" id="KAF7198746.1"/>
    </source>
</evidence>
<proteinExistence type="predicted"/>
<sequence>MNTVQKRASETSSQSDLLPFHRSNSSMIHQVRKGPGRPRIKDKYDGLELRVRLLEDPKMEGLSNKVFKKAPVQDLKCPCGLQESDFLDHLRSSFPQLANGEPFDIFKTNRNRKLLPLRVKALTPEEIHETVNWPSRCGQLLTLYLRLKNGEQNNLNKEGELCDFPAMVEPPSAEPVHLQNNEAEIHQRLVNYTHLYKMFVNIFLSQHFRMEQRGLNRMKVLAWPAVPVLP</sequence>
<feature type="compositionally biased region" description="Polar residues" evidence="1">
    <location>
        <begin position="1"/>
        <end position="28"/>
    </location>
</feature>
<organism evidence="2 3">
    <name type="scientific">Nothobranchius furzeri</name>
    <name type="common">Turquoise killifish</name>
    <dbReference type="NCBI Taxonomy" id="105023"/>
    <lineage>
        <taxon>Eukaryota</taxon>
        <taxon>Metazoa</taxon>
        <taxon>Chordata</taxon>
        <taxon>Craniata</taxon>
        <taxon>Vertebrata</taxon>
        <taxon>Euteleostomi</taxon>
        <taxon>Actinopterygii</taxon>
        <taxon>Neopterygii</taxon>
        <taxon>Teleostei</taxon>
        <taxon>Neoteleostei</taxon>
        <taxon>Acanthomorphata</taxon>
        <taxon>Ovalentaria</taxon>
        <taxon>Atherinomorphae</taxon>
        <taxon>Cyprinodontiformes</taxon>
        <taxon>Nothobranchiidae</taxon>
        <taxon>Nothobranchius</taxon>
    </lineage>
</organism>
<name>A0A9D3B938_NOTFU</name>
<reference evidence="2" key="1">
    <citation type="submission" date="2020-03" db="EMBL/GenBank/DDBJ databases">
        <title>Intra-Species Differences in Population Size shape Life History and Genome Evolution.</title>
        <authorList>
            <person name="Willemsen D."/>
            <person name="Cui R."/>
            <person name="Valenzano D.R."/>
        </authorList>
    </citation>
    <scope>NUCLEOTIDE SEQUENCE</scope>
    <source>
        <strain evidence="2">GRZ</strain>
        <tissue evidence="2">Whole</tissue>
    </source>
</reference>
<protein>
    <submittedName>
        <fullName evidence="2">Transcript variant X2</fullName>
    </submittedName>
</protein>
<dbReference type="AlphaFoldDB" id="A0A9D3B938"/>
<accession>A0A9D3B938</accession>
<feature type="region of interest" description="Disordered" evidence="1">
    <location>
        <begin position="1"/>
        <end position="39"/>
    </location>
</feature>
<comment type="caution">
    <text evidence="2">The sequence shown here is derived from an EMBL/GenBank/DDBJ whole genome shotgun (WGS) entry which is preliminary data.</text>
</comment>
<dbReference type="EMBL" id="JAAVVJ010037426">
    <property type="protein sequence ID" value="KAF7198746.1"/>
    <property type="molecule type" value="Genomic_DNA"/>
</dbReference>
<evidence type="ECO:0000256" key="1">
    <source>
        <dbReference type="SAM" id="MobiDB-lite"/>
    </source>
</evidence>
<dbReference type="Proteomes" id="UP000822369">
    <property type="component" value="Unassembled WGS sequence"/>
</dbReference>
<evidence type="ECO:0000313" key="3">
    <source>
        <dbReference type="Proteomes" id="UP000822369"/>
    </source>
</evidence>
<gene>
    <name evidence="2" type="ORF">G4P62_020143</name>
</gene>